<dbReference type="RefSeq" id="WP_205475788.1">
    <property type="nucleotide sequence ID" value="NZ_CP070506.1"/>
</dbReference>
<protein>
    <recommendedName>
        <fullName evidence="3">Phage protein</fullName>
    </recommendedName>
</protein>
<reference evidence="1 2" key="1">
    <citation type="submission" date="2021-02" db="EMBL/GenBank/DDBJ databases">
        <title>Genomic and phenotypic characterization of Pseudomonas hygromyciniae, a novel bacterial species discovered from a commercially purchased antibiotic vial.</title>
        <authorList>
            <person name="Turner T.L."/>
            <person name="Mitra S.D."/>
            <person name="Kochan T.J."/>
            <person name="Pincus N.B."/>
            <person name="Lebrun-Corbin M."/>
            <person name="Cheung B."/>
            <person name="Gatesy S.W."/>
            <person name="Afzal T."/>
            <person name="Ozer E.A."/>
            <person name="Hauser A.R."/>
        </authorList>
    </citation>
    <scope>NUCLEOTIDE SEQUENCE [LARGE SCALE GENOMIC DNA]</scope>
    <source>
        <strain evidence="1 2">SDM007</strain>
    </source>
</reference>
<gene>
    <name evidence="1" type="ORF">JTY93_15640</name>
</gene>
<accession>A0ABX7JTT4</accession>
<evidence type="ECO:0000313" key="2">
    <source>
        <dbReference type="Proteomes" id="UP000663249"/>
    </source>
</evidence>
<keyword evidence="2" id="KW-1185">Reference proteome</keyword>
<evidence type="ECO:0008006" key="3">
    <source>
        <dbReference type="Google" id="ProtNLM"/>
    </source>
</evidence>
<dbReference type="Proteomes" id="UP000663249">
    <property type="component" value="Chromosome"/>
</dbReference>
<name>A0ABX7JTT4_9PSED</name>
<sequence>MPTDNQIPKPAPSLATGHDLDTATWADFVTRLRHDCVGAGVNDHCTSAAIFIVQARRIVYGIDTDYSDNRLLINHCTEGEWFSPKDYWDEQDEDERASLNKAMQVWSGCQFMKADESDQWYVLGELEGHAVTGWCENWEYINAHFTKDAAEAFIRRKKHDYGKGMRVYVESQYYAWEFNAIKEAILDGTLTYTPKAVVNAHDLVTR</sequence>
<evidence type="ECO:0000313" key="1">
    <source>
        <dbReference type="EMBL" id="QSB37767.1"/>
    </source>
</evidence>
<organism evidence="1 2">
    <name type="scientific">Pseudomonas hygromyciniae</name>
    <dbReference type="NCBI Taxonomy" id="2812000"/>
    <lineage>
        <taxon>Bacteria</taxon>
        <taxon>Pseudomonadati</taxon>
        <taxon>Pseudomonadota</taxon>
        <taxon>Gammaproteobacteria</taxon>
        <taxon>Pseudomonadales</taxon>
        <taxon>Pseudomonadaceae</taxon>
        <taxon>Pseudomonas</taxon>
    </lineage>
</organism>
<dbReference type="EMBL" id="CP070506">
    <property type="protein sequence ID" value="QSB37767.1"/>
    <property type="molecule type" value="Genomic_DNA"/>
</dbReference>
<proteinExistence type="predicted"/>